<keyword evidence="10" id="KW-1185">Reference proteome</keyword>
<evidence type="ECO:0000256" key="5">
    <source>
        <dbReference type="ARBA" id="ARBA00047899"/>
    </source>
</evidence>
<dbReference type="eggNOG" id="KOG0192">
    <property type="taxonomic scope" value="Eukaryota"/>
</dbReference>
<gene>
    <name evidence="9" type="ORF">DICPUDRAFT_91361</name>
</gene>
<dbReference type="KEGG" id="dpp:DICPUDRAFT_91361"/>
<dbReference type="PANTHER" id="PTHR44329:SF288">
    <property type="entry name" value="MITOGEN-ACTIVATED PROTEIN KINASE KINASE KINASE 20"/>
    <property type="match status" value="1"/>
</dbReference>
<dbReference type="OrthoDB" id="10261027at2759"/>
<dbReference type="RefSeq" id="XP_003284632.1">
    <property type="nucleotide sequence ID" value="XM_003284584.1"/>
</dbReference>
<dbReference type="PROSITE" id="PS50011">
    <property type="entry name" value="PROTEIN_KINASE_DOM"/>
    <property type="match status" value="1"/>
</dbReference>
<dbReference type="SMART" id="SM00219">
    <property type="entry name" value="TyrKc"/>
    <property type="match status" value="1"/>
</dbReference>
<dbReference type="STRING" id="5786.F0ZB66"/>
<keyword evidence="3" id="KW-0418">Kinase</keyword>
<comment type="catalytic activity">
    <reaction evidence="6">
        <text>L-seryl-[protein] + ATP = O-phospho-L-seryl-[protein] + ADP + H(+)</text>
        <dbReference type="Rhea" id="RHEA:17989"/>
        <dbReference type="Rhea" id="RHEA-COMP:9863"/>
        <dbReference type="Rhea" id="RHEA-COMP:11604"/>
        <dbReference type="ChEBI" id="CHEBI:15378"/>
        <dbReference type="ChEBI" id="CHEBI:29999"/>
        <dbReference type="ChEBI" id="CHEBI:30616"/>
        <dbReference type="ChEBI" id="CHEBI:83421"/>
        <dbReference type="ChEBI" id="CHEBI:456216"/>
        <dbReference type="EC" id="2.7.11.1"/>
    </reaction>
</comment>
<feature type="domain" description="Protein kinase" evidence="8">
    <location>
        <begin position="1"/>
        <end position="139"/>
    </location>
</feature>
<sequence length="178" mass="20452">MRYTVDDITCLVSDLGLSANFEESLNYKMGGGFYPYLAPEIWRQDSICTTQSDIYAYGLLLWELFSYVEPHTNLEKKDSIYRLTDFKNMVLNGYTPKIPPSADSNWCELIRRCWHSDPNKRPTFSYILRVLEQPRNPLSPNSIEEILGPIDLQISIDKSNDSNNSDSSHPYGGYGYVD</sequence>
<dbReference type="InterPro" id="IPR011009">
    <property type="entry name" value="Kinase-like_dom_sf"/>
</dbReference>
<proteinExistence type="predicted"/>
<dbReference type="Proteomes" id="UP000001064">
    <property type="component" value="Unassembled WGS sequence"/>
</dbReference>
<dbReference type="Pfam" id="PF07714">
    <property type="entry name" value="PK_Tyr_Ser-Thr"/>
    <property type="match status" value="1"/>
</dbReference>
<keyword evidence="1" id="KW-0808">Transferase</keyword>
<evidence type="ECO:0000259" key="8">
    <source>
        <dbReference type="PROSITE" id="PS50011"/>
    </source>
</evidence>
<dbReference type="Gene3D" id="1.10.510.10">
    <property type="entry name" value="Transferase(Phosphotransferase) domain 1"/>
    <property type="match status" value="1"/>
</dbReference>
<evidence type="ECO:0000256" key="7">
    <source>
        <dbReference type="SAM" id="MobiDB-lite"/>
    </source>
</evidence>
<evidence type="ECO:0000256" key="6">
    <source>
        <dbReference type="ARBA" id="ARBA00048679"/>
    </source>
</evidence>
<dbReference type="EMBL" id="GL870968">
    <property type="protein sequence ID" value="EGC38838.1"/>
    <property type="molecule type" value="Genomic_DNA"/>
</dbReference>
<feature type="compositionally biased region" description="Low complexity" evidence="7">
    <location>
        <begin position="157"/>
        <end position="168"/>
    </location>
</feature>
<dbReference type="OMA" id="ARHCEST"/>
<dbReference type="GO" id="GO:0004674">
    <property type="term" value="F:protein serine/threonine kinase activity"/>
    <property type="evidence" value="ECO:0007669"/>
    <property type="project" value="UniProtKB-EC"/>
</dbReference>
<reference evidence="10" key="1">
    <citation type="journal article" date="2011" name="Genome Biol.">
        <title>Comparative genomics of the social amoebae Dictyostelium discoideum and Dictyostelium purpureum.</title>
        <authorList>
            <consortium name="US DOE Joint Genome Institute (JGI-PGF)"/>
            <person name="Sucgang R."/>
            <person name="Kuo A."/>
            <person name="Tian X."/>
            <person name="Salerno W."/>
            <person name="Parikh A."/>
            <person name="Feasley C.L."/>
            <person name="Dalin E."/>
            <person name="Tu H."/>
            <person name="Huang E."/>
            <person name="Barry K."/>
            <person name="Lindquist E."/>
            <person name="Shapiro H."/>
            <person name="Bruce D."/>
            <person name="Schmutz J."/>
            <person name="Salamov A."/>
            <person name="Fey P."/>
            <person name="Gaudet P."/>
            <person name="Anjard C."/>
            <person name="Babu M.M."/>
            <person name="Basu S."/>
            <person name="Bushmanova Y."/>
            <person name="van der Wel H."/>
            <person name="Katoh-Kurasawa M."/>
            <person name="Dinh C."/>
            <person name="Coutinho P.M."/>
            <person name="Saito T."/>
            <person name="Elias M."/>
            <person name="Schaap P."/>
            <person name="Kay R.R."/>
            <person name="Henrissat B."/>
            <person name="Eichinger L."/>
            <person name="Rivero F."/>
            <person name="Putnam N.H."/>
            <person name="West C.M."/>
            <person name="Loomis W.F."/>
            <person name="Chisholm R.L."/>
            <person name="Shaulsky G."/>
            <person name="Strassmann J.E."/>
            <person name="Queller D.C."/>
            <person name="Kuspa A."/>
            <person name="Grigoriev I.V."/>
        </authorList>
    </citation>
    <scope>NUCLEOTIDE SEQUENCE [LARGE SCALE GENOMIC DNA]</scope>
    <source>
        <strain evidence="10">QSDP1</strain>
    </source>
</reference>
<keyword evidence="2" id="KW-0547">Nucleotide-binding</keyword>
<name>F0ZB66_DICPU</name>
<evidence type="ECO:0000313" key="9">
    <source>
        <dbReference type="EMBL" id="EGC38838.1"/>
    </source>
</evidence>
<comment type="catalytic activity">
    <reaction evidence="5">
        <text>L-threonyl-[protein] + ATP = O-phospho-L-threonyl-[protein] + ADP + H(+)</text>
        <dbReference type="Rhea" id="RHEA:46608"/>
        <dbReference type="Rhea" id="RHEA-COMP:11060"/>
        <dbReference type="Rhea" id="RHEA-COMP:11605"/>
        <dbReference type="ChEBI" id="CHEBI:15378"/>
        <dbReference type="ChEBI" id="CHEBI:30013"/>
        <dbReference type="ChEBI" id="CHEBI:30616"/>
        <dbReference type="ChEBI" id="CHEBI:61977"/>
        <dbReference type="ChEBI" id="CHEBI:456216"/>
        <dbReference type="EC" id="2.7.11.1"/>
    </reaction>
</comment>
<dbReference type="GeneID" id="10506510"/>
<dbReference type="InterPro" id="IPR020635">
    <property type="entry name" value="Tyr_kinase_cat_dom"/>
</dbReference>
<dbReference type="GO" id="GO:0005524">
    <property type="term" value="F:ATP binding"/>
    <property type="evidence" value="ECO:0007669"/>
    <property type="project" value="UniProtKB-KW"/>
</dbReference>
<evidence type="ECO:0000256" key="4">
    <source>
        <dbReference type="ARBA" id="ARBA00022840"/>
    </source>
</evidence>
<evidence type="ECO:0000313" key="10">
    <source>
        <dbReference type="Proteomes" id="UP000001064"/>
    </source>
</evidence>
<evidence type="ECO:0000256" key="1">
    <source>
        <dbReference type="ARBA" id="ARBA00022679"/>
    </source>
</evidence>
<dbReference type="InterPro" id="IPR051681">
    <property type="entry name" value="Ser/Thr_Kinases-Pseudokinases"/>
</dbReference>
<dbReference type="VEuPathDB" id="AmoebaDB:DICPUDRAFT_91361"/>
<dbReference type="InParanoid" id="F0ZB66"/>
<feature type="region of interest" description="Disordered" evidence="7">
    <location>
        <begin position="157"/>
        <end position="178"/>
    </location>
</feature>
<dbReference type="InterPro" id="IPR001245">
    <property type="entry name" value="Ser-Thr/Tyr_kinase_cat_dom"/>
</dbReference>
<evidence type="ECO:0000256" key="2">
    <source>
        <dbReference type="ARBA" id="ARBA00022741"/>
    </source>
</evidence>
<accession>F0ZB66</accession>
<organism evidence="9 10">
    <name type="scientific">Dictyostelium purpureum</name>
    <name type="common">Slime mold</name>
    <dbReference type="NCBI Taxonomy" id="5786"/>
    <lineage>
        <taxon>Eukaryota</taxon>
        <taxon>Amoebozoa</taxon>
        <taxon>Evosea</taxon>
        <taxon>Eumycetozoa</taxon>
        <taxon>Dictyostelia</taxon>
        <taxon>Dictyosteliales</taxon>
        <taxon>Dictyosteliaceae</taxon>
        <taxon>Dictyostelium</taxon>
    </lineage>
</organism>
<dbReference type="AlphaFoldDB" id="F0ZB66"/>
<keyword evidence="4" id="KW-0067">ATP-binding</keyword>
<protein>
    <recommendedName>
        <fullName evidence="8">Protein kinase domain-containing protein</fullName>
    </recommendedName>
</protein>
<dbReference type="InterPro" id="IPR000719">
    <property type="entry name" value="Prot_kinase_dom"/>
</dbReference>
<dbReference type="SUPFAM" id="SSF56112">
    <property type="entry name" value="Protein kinase-like (PK-like)"/>
    <property type="match status" value="1"/>
</dbReference>
<evidence type="ECO:0000256" key="3">
    <source>
        <dbReference type="ARBA" id="ARBA00022777"/>
    </source>
</evidence>
<dbReference type="PANTHER" id="PTHR44329">
    <property type="entry name" value="SERINE/THREONINE-PROTEIN KINASE TNNI3K-RELATED"/>
    <property type="match status" value="1"/>
</dbReference>
<dbReference type="GO" id="GO:0004713">
    <property type="term" value="F:protein tyrosine kinase activity"/>
    <property type="evidence" value="ECO:0007669"/>
    <property type="project" value="InterPro"/>
</dbReference>